<reference evidence="3 4" key="1">
    <citation type="submission" date="2024-09" db="EMBL/GenBank/DDBJ databases">
        <title>Itraconazole resistance in Madurella fahalii resulting from another homologue of gene encoding cytochrome P450 14-alpha sterol demethylase (CYP51).</title>
        <authorList>
            <person name="Yoshioka I."/>
            <person name="Fahal A.H."/>
            <person name="Kaneko S."/>
            <person name="Yaguchi T."/>
        </authorList>
    </citation>
    <scope>NUCLEOTIDE SEQUENCE [LARGE SCALE GENOMIC DNA]</scope>
    <source>
        <strain evidence="3 4">IFM 68171</strain>
    </source>
</reference>
<sequence length="75" mass="8096">MRILQAILALAALAIALPSDNLKAAEAEVKARTPEPEPFDDAPILDARIDAHEKEGRTVNLSPHNNRMGKCLPSV</sequence>
<name>A0ABQ0GGR1_9PEZI</name>
<dbReference type="Proteomes" id="UP001628179">
    <property type="component" value="Unassembled WGS sequence"/>
</dbReference>
<dbReference type="EMBL" id="BAAFSV010000004">
    <property type="protein sequence ID" value="GAB1316924.1"/>
    <property type="molecule type" value="Genomic_DNA"/>
</dbReference>
<evidence type="ECO:0000256" key="2">
    <source>
        <dbReference type="SAM" id="SignalP"/>
    </source>
</evidence>
<keyword evidence="2" id="KW-0732">Signal</keyword>
<dbReference type="RefSeq" id="XP_070918655.1">
    <property type="nucleotide sequence ID" value="XM_071062554.1"/>
</dbReference>
<organism evidence="3 4">
    <name type="scientific">Madurella fahalii</name>
    <dbReference type="NCBI Taxonomy" id="1157608"/>
    <lineage>
        <taxon>Eukaryota</taxon>
        <taxon>Fungi</taxon>
        <taxon>Dikarya</taxon>
        <taxon>Ascomycota</taxon>
        <taxon>Pezizomycotina</taxon>
        <taxon>Sordariomycetes</taxon>
        <taxon>Sordariomycetidae</taxon>
        <taxon>Sordariales</taxon>
        <taxon>Sordariales incertae sedis</taxon>
        <taxon>Madurella</taxon>
    </lineage>
</organism>
<evidence type="ECO:0000256" key="1">
    <source>
        <dbReference type="SAM" id="MobiDB-lite"/>
    </source>
</evidence>
<proteinExistence type="predicted"/>
<feature type="region of interest" description="Disordered" evidence="1">
    <location>
        <begin position="56"/>
        <end position="75"/>
    </location>
</feature>
<evidence type="ECO:0000313" key="4">
    <source>
        <dbReference type="Proteomes" id="UP001628179"/>
    </source>
</evidence>
<evidence type="ECO:0000313" key="3">
    <source>
        <dbReference type="EMBL" id="GAB1316924.1"/>
    </source>
</evidence>
<feature type="chain" id="PRO_5045196554" evidence="2">
    <location>
        <begin position="17"/>
        <end position="75"/>
    </location>
</feature>
<dbReference type="GeneID" id="98177877"/>
<gene>
    <name evidence="3" type="ORF">MFIFM68171_07134</name>
</gene>
<protein>
    <submittedName>
        <fullName evidence="3">Uncharacterized protein</fullName>
    </submittedName>
</protein>
<feature type="signal peptide" evidence="2">
    <location>
        <begin position="1"/>
        <end position="16"/>
    </location>
</feature>
<accession>A0ABQ0GGR1</accession>
<keyword evidence="4" id="KW-1185">Reference proteome</keyword>
<comment type="caution">
    <text evidence="3">The sequence shown here is derived from an EMBL/GenBank/DDBJ whole genome shotgun (WGS) entry which is preliminary data.</text>
</comment>